<dbReference type="Proteomes" id="UP000269221">
    <property type="component" value="Unassembled WGS sequence"/>
</dbReference>
<sequence>MVAEPSAQDLVTANATPAEAMAWTKADSLVAVEERSQAAFTPFSTQPVFGVGIGIGVGVGIGLTLVQEFALGFVELRLAQTHISSLPSSLGVHPFPPACDCTTQPGVTSKLPGGALDPTVPCHHQMVPVPTPAPEEHHCIS</sequence>
<dbReference type="EMBL" id="QRBI01000123">
    <property type="protein sequence ID" value="RMC04647.1"/>
    <property type="molecule type" value="Genomic_DNA"/>
</dbReference>
<name>A0A3M0KBU6_HIRRU</name>
<protein>
    <submittedName>
        <fullName evidence="1">Uncharacterized protein</fullName>
    </submittedName>
</protein>
<dbReference type="OrthoDB" id="10647681at2759"/>
<dbReference type="AlphaFoldDB" id="A0A3M0KBU6"/>
<organism evidence="1 2">
    <name type="scientific">Hirundo rustica rustica</name>
    <dbReference type="NCBI Taxonomy" id="333673"/>
    <lineage>
        <taxon>Eukaryota</taxon>
        <taxon>Metazoa</taxon>
        <taxon>Chordata</taxon>
        <taxon>Craniata</taxon>
        <taxon>Vertebrata</taxon>
        <taxon>Euteleostomi</taxon>
        <taxon>Archelosauria</taxon>
        <taxon>Archosauria</taxon>
        <taxon>Dinosauria</taxon>
        <taxon>Saurischia</taxon>
        <taxon>Theropoda</taxon>
        <taxon>Coelurosauria</taxon>
        <taxon>Aves</taxon>
        <taxon>Neognathae</taxon>
        <taxon>Neoaves</taxon>
        <taxon>Telluraves</taxon>
        <taxon>Australaves</taxon>
        <taxon>Passeriformes</taxon>
        <taxon>Sylvioidea</taxon>
        <taxon>Hirundinidae</taxon>
        <taxon>Hirundo</taxon>
    </lineage>
</organism>
<gene>
    <name evidence="1" type="ORF">DUI87_17815</name>
</gene>
<proteinExistence type="predicted"/>
<evidence type="ECO:0000313" key="2">
    <source>
        <dbReference type="Proteomes" id="UP000269221"/>
    </source>
</evidence>
<comment type="caution">
    <text evidence="1">The sequence shown here is derived from an EMBL/GenBank/DDBJ whole genome shotgun (WGS) entry which is preliminary data.</text>
</comment>
<reference evidence="1 2" key="1">
    <citation type="submission" date="2018-07" db="EMBL/GenBank/DDBJ databases">
        <title>A high quality draft genome assembly of the barn swallow (H. rustica rustica).</title>
        <authorList>
            <person name="Formenti G."/>
            <person name="Chiara M."/>
            <person name="Poveda L."/>
            <person name="Francoijs K.-J."/>
            <person name="Bonisoli-Alquati A."/>
            <person name="Canova L."/>
            <person name="Gianfranceschi L."/>
            <person name="Horner D.S."/>
            <person name="Saino N."/>
        </authorList>
    </citation>
    <scope>NUCLEOTIDE SEQUENCE [LARGE SCALE GENOMIC DNA]</scope>
    <source>
        <strain evidence="1">Chelidonia</strain>
        <tissue evidence="1">Blood</tissue>
    </source>
</reference>
<keyword evidence="2" id="KW-1185">Reference proteome</keyword>
<accession>A0A3M0KBU6</accession>
<evidence type="ECO:0000313" key="1">
    <source>
        <dbReference type="EMBL" id="RMC04647.1"/>
    </source>
</evidence>